<evidence type="ECO:0000259" key="10">
    <source>
        <dbReference type="PROSITE" id="PS50072"/>
    </source>
</evidence>
<keyword evidence="4" id="KW-0547">Nucleotide-binding</keyword>
<proteinExistence type="predicted"/>
<dbReference type="Gene3D" id="2.40.100.10">
    <property type="entry name" value="Cyclophilin-like"/>
    <property type="match status" value="1"/>
</dbReference>
<dbReference type="Pfam" id="PF00160">
    <property type="entry name" value="Pro_isomerase"/>
    <property type="match status" value="1"/>
</dbReference>
<dbReference type="InterPro" id="IPR000719">
    <property type="entry name" value="Prot_kinase_dom"/>
</dbReference>
<dbReference type="SUPFAM" id="SSF50891">
    <property type="entry name" value="Cyclophilin-like"/>
    <property type="match status" value="1"/>
</dbReference>
<reference evidence="12" key="1">
    <citation type="submission" date="2017-06" db="EMBL/GenBank/DDBJ databases">
        <title>Complete Genome Sequence of Mycobacterium shigaense.</title>
        <authorList>
            <person name="Fukano H."/>
            <person name="Yoshida M."/>
            <person name="Kazumi Y."/>
            <person name="Ogura Y."/>
            <person name="Mitarai S."/>
            <person name="Hayashi T."/>
            <person name="Hoshino Y."/>
        </authorList>
    </citation>
    <scope>NUCLEOTIDE SEQUENCE [LARGE SCALE GENOMIC DNA]</scope>
    <source>
        <strain evidence="12">UN-152</strain>
    </source>
</reference>
<evidence type="ECO:0000256" key="2">
    <source>
        <dbReference type="ARBA" id="ARBA00022527"/>
    </source>
</evidence>
<gene>
    <name evidence="11" type="primary">ppiB_1</name>
    <name evidence="11" type="ORF">MSG_01964</name>
</gene>
<sequence length="447" mass="46640">MITTARDFVYLIDFGIARAVADTALTHTGHTMGTVAYMAPERFRGSTDHRADVYSLACVLYECLTGRRPYPGDSFEEQLNGHLNTAPPRLSALAPGLWPALDEVVARGMAKDPDQRYQTAIELAEAARATLTGANYAATPGTAPYPPPPPPPAPPATGPPPATLPAPQQPPQPTSNRRLTLAVVAGSVFALAAVAALVFVLLTQNDHTAANTPTRARAPKFGIQPPGSTTSTTAVVPPLPAFAPPADLGANCQYPPSPDGSVKPVNPPPSGRVTTTPPVVNATISTNFGDIGLQLDKAKSPWAVNSFVSLAQQQFFNNTTCGRMVVVPDGGLILCGGPAADGTGGPGYEFGDEYPVNQYPPDDPGLRANLVYPRGTVIQATNGPNTNDSQFAMLFKDSEMTPTNTVLGAVDPSSLPVLDKIAAVGVAGGRESGLPARPVDINWARID</sequence>
<feature type="domain" description="PPIase cyclophilin-type" evidence="10">
    <location>
        <begin position="285"/>
        <end position="446"/>
    </location>
</feature>
<keyword evidence="2" id="KW-0723">Serine/threonine-protein kinase</keyword>
<keyword evidence="6" id="KW-0067">ATP-binding</keyword>
<keyword evidence="3" id="KW-0808">Transferase</keyword>
<evidence type="ECO:0000256" key="7">
    <source>
        <dbReference type="SAM" id="MobiDB-lite"/>
    </source>
</evidence>
<dbReference type="InterPro" id="IPR002130">
    <property type="entry name" value="Cyclophilin-type_PPIase_dom"/>
</dbReference>
<evidence type="ECO:0000313" key="12">
    <source>
        <dbReference type="Proteomes" id="UP000217736"/>
    </source>
</evidence>
<keyword evidence="8" id="KW-0812">Transmembrane</keyword>
<name>A0A1Z4EGM1_9MYCO</name>
<evidence type="ECO:0000256" key="6">
    <source>
        <dbReference type="ARBA" id="ARBA00022840"/>
    </source>
</evidence>
<dbReference type="PANTHER" id="PTHR43289:SF6">
    <property type="entry name" value="SERINE_THREONINE-PROTEIN KINASE NEKL-3"/>
    <property type="match status" value="1"/>
</dbReference>
<keyword evidence="5" id="KW-0418">Kinase</keyword>
<dbReference type="EC" id="2.7.11.1" evidence="1"/>
<keyword evidence="11" id="KW-0413">Isomerase</keyword>
<dbReference type="PROSITE" id="PS50011">
    <property type="entry name" value="PROTEIN_KINASE_DOM"/>
    <property type="match status" value="1"/>
</dbReference>
<dbReference type="Proteomes" id="UP000217736">
    <property type="component" value="Chromosome"/>
</dbReference>
<dbReference type="InterPro" id="IPR029000">
    <property type="entry name" value="Cyclophilin-like_dom_sf"/>
</dbReference>
<organism evidence="11 12">
    <name type="scientific">Mycobacterium shigaense</name>
    <dbReference type="NCBI Taxonomy" id="722731"/>
    <lineage>
        <taxon>Bacteria</taxon>
        <taxon>Bacillati</taxon>
        <taxon>Actinomycetota</taxon>
        <taxon>Actinomycetes</taxon>
        <taxon>Mycobacteriales</taxon>
        <taxon>Mycobacteriaceae</taxon>
        <taxon>Mycobacterium</taxon>
        <taxon>Mycobacterium simiae complex</taxon>
    </lineage>
</organism>
<dbReference type="InterPro" id="IPR011009">
    <property type="entry name" value="Kinase-like_dom_sf"/>
</dbReference>
<feature type="region of interest" description="Disordered" evidence="7">
    <location>
        <begin position="211"/>
        <end position="237"/>
    </location>
</feature>
<feature type="region of interest" description="Disordered" evidence="7">
    <location>
        <begin position="137"/>
        <end position="175"/>
    </location>
</feature>
<evidence type="ECO:0000256" key="1">
    <source>
        <dbReference type="ARBA" id="ARBA00012513"/>
    </source>
</evidence>
<dbReference type="AlphaFoldDB" id="A0A1Z4EGM1"/>
<dbReference type="GO" id="GO:0003755">
    <property type="term" value="F:peptidyl-prolyl cis-trans isomerase activity"/>
    <property type="evidence" value="ECO:0007669"/>
    <property type="project" value="InterPro"/>
</dbReference>
<dbReference type="EMBL" id="AP018164">
    <property type="protein sequence ID" value="BAX92113.1"/>
    <property type="molecule type" value="Genomic_DNA"/>
</dbReference>
<dbReference type="SUPFAM" id="SSF56112">
    <property type="entry name" value="Protein kinase-like (PK-like)"/>
    <property type="match status" value="1"/>
</dbReference>
<protein>
    <recommendedName>
        <fullName evidence="1">non-specific serine/threonine protein kinase</fullName>
        <ecNumber evidence="1">2.7.11.1</ecNumber>
    </recommendedName>
</protein>
<keyword evidence="12" id="KW-1185">Reference proteome</keyword>
<accession>A0A1Z4EGM1</accession>
<dbReference type="Gene3D" id="1.10.510.10">
    <property type="entry name" value="Transferase(Phosphotransferase) domain 1"/>
    <property type="match status" value="1"/>
</dbReference>
<evidence type="ECO:0000259" key="9">
    <source>
        <dbReference type="PROSITE" id="PS50011"/>
    </source>
</evidence>
<dbReference type="KEGG" id="mshg:MSG_01964"/>
<dbReference type="GO" id="GO:0005524">
    <property type="term" value="F:ATP binding"/>
    <property type="evidence" value="ECO:0007669"/>
    <property type="project" value="UniProtKB-KW"/>
</dbReference>
<feature type="domain" description="Protein kinase" evidence="9">
    <location>
        <begin position="1"/>
        <end position="131"/>
    </location>
</feature>
<dbReference type="PANTHER" id="PTHR43289">
    <property type="entry name" value="MITOGEN-ACTIVATED PROTEIN KINASE KINASE KINASE 20-RELATED"/>
    <property type="match status" value="1"/>
</dbReference>
<evidence type="ECO:0000256" key="3">
    <source>
        <dbReference type="ARBA" id="ARBA00022679"/>
    </source>
</evidence>
<feature type="region of interest" description="Disordered" evidence="7">
    <location>
        <begin position="255"/>
        <end position="277"/>
    </location>
</feature>
<evidence type="ECO:0000256" key="8">
    <source>
        <dbReference type="SAM" id="Phobius"/>
    </source>
</evidence>
<evidence type="ECO:0000256" key="5">
    <source>
        <dbReference type="ARBA" id="ARBA00022777"/>
    </source>
</evidence>
<dbReference type="GO" id="GO:0004674">
    <property type="term" value="F:protein serine/threonine kinase activity"/>
    <property type="evidence" value="ECO:0007669"/>
    <property type="project" value="UniProtKB-KW"/>
</dbReference>
<feature type="compositionally biased region" description="Pro residues" evidence="7">
    <location>
        <begin position="143"/>
        <end position="173"/>
    </location>
</feature>
<keyword evidence="8" id="KW-1133">Transmembrane helix</keyword>
<evidence type="ECO:0000256" key="4">
    <source>
        <dbReference type="ARBA" id="ARBA00022741"/>
    </source>
</evidence>
<evidence type="ECO:0000313" key="11">
    <source>
        <dbReference type="EMBL" id="BAX92113.1"/>
    </source>
</evidence>
<dbReference type="CDD" id="cd14014">
    <property type="entry name" value="STKc_PknB_like"/>
    <property type="match status" value="1"/>
</dbReference>
<feature type="transmembrane region" description="Helical" evidence="8">
    <location>
        <begin position="179"/>
        <end position="202"/>
    </location>
</feature>
<keyword evidence="8" id="KW-0472">Membrane</keyword>
<dbReference type="Pfam" id="PF00069">
    <property type="entry name" value="Pkinase"/>
    <property type="match status" value="1"/>
</dbReference>
<dbReference type="PROSITE" id="PS50072">
    <property type="entry name" value="CSA_PPIASE_2"/>
    <property type="match status" value="1"/>
</dbReference>